<dbReference type="PANTHER" id="PTHR10815:SF13">
    <property type="entry name" value="METHYLATED-DNA--PROTEIN-CYSTEINE METHYLTRANSFERASE"/>
    <property type="match status" value="1"/>
</dbReference>
<dbReference type="Pfam" id="PF01035">
    <property type="entry name" value="DNA_binding_1"/>
    <property type="match status" value="1"/>
</dbReference>
<dbReference type="STRING" id="1480694.DC28_01550"/>
<organism evidence="11 12">
    <name type="scientific">Spirochaeta lutea</name>
    <dbReference type="NCBI Taxonomy" id="1480694"/>
    <lineage>
        <taxon>Bacteria</taxon>
        <taxon>Pseudomonadati</taxon>
        <taxon>Spirochaetota</taxon>
        <taxon>Spirochaetia</taxon>
        <taxon>Spirochaetales</taxon>
        <taxon>Spirochaetaceae</taxon>
        <taxon>Spirochaeta</taxon>
    </lineage>
</organism>
<keyword evidence="12" id="KW-1185">Reference proteome</keyword>
<evidence type="ECO:0000256" key="5">
    <source>
        <dbReference type="ARBA" id="ARBA00022679"/>
    </source>
</evidence>
<reference evidence="11 12" key="1">
    <citation type="submission" date="2014-05" db="EMBL/GenBank/DDBJ databases">
        <title>De novo Genome Sequence of Spirocheata sp.</title>
        <authorList>
            <person name="Shivani Y."/>
            <person name="Subhash Y."/>
            <person name="Tushar L."/>
            <person name="Sasikala C."/>
            <person name="Ramana C.V."/>
        </authorList>
    </citation>
    <scope>NUCLEOTIDE SEQUENCE [LARGE SCALE GENOMIC DNA]</scope>
    <source>
        <strain evidence="11 12">JC230</strain>
    </source>
</reference>
<evidence type="ECO:0000256" key="2">
    <source>
        <dbReference type="ARBA" id="ARBA00008711"/>
    </source>
</evidence>
<keyword evidence="6" id="KW-0227">DNA damage</keyword>
<comment type="catalytic activity">
    <reaction evidence="8">
        <text>a 6-O-methyl-2'-deoxyguanosine in DNA + L-cysteinyl-[protein] = S-methyl-L-cysteinyl-[protein] + a 2'-deoxyguanosine in DNA</text>
        <dbReference type="Rhea" id="RHEA:24000"/>
        <dbReference type="Rhea" id="RHEA-COMP:10131"/>
        <dbReference type="Rhea" id="RHEA-COMP:10132"/>
        <dbReference type="Rhea" id="RHEA-COMP:11367"/>
        <dbReference type="Rhea" id="RHEA-COMP:11368"/>
        <dbReference type="ChEBI" id="CHEBI:29950"/>
        <dbReference type="ChEBI" id="CHEBI:82612"/>
        <dbReference type="ChEBI" id="CHEBI:85445"/>
        <dbReference type="ChEBI" id="CHEBI:85448"/>
        <dbReference type="EC" id="2.1.1.63"/>
    </reaction>
</comment>
<dbReference type="GO" id="GO:0032259">
    <property type="term" value="P:methylation"/>
    <property type="evidence" value="ECO:0007669"/>
    <property type="project" value="UniProtKB-KW"/>
</dbReference>
<evidence type="ECO:0000256" key="4">
    <source>
        <dbReference type="ARBA" id="ARBA00022603"/>
    </source>
</evidence>
<feature type="domain" description="Methylguanine DNA methyltransferase ribonuclease-like" evidence="10">
    <location>
        <begin position="1"/>
        <end position="70"/>
    </location>
</feature>
<dbReference type="CDD" id="cd06445">
    <property type="entry name" value="ATase"/>
    <property type="match status" value="1"/>
</dbReference>
<evidence type="ECO:0000259" key="9">
    <source>
        <dbReference type="Pfam" id="PF01035"/>
    </source>
</evidence>
<dbReference type="FunFam" id="1.10.10.10:FF:000214">
    <property type="entry name" value="Methylated-DNA--protein-cysteine methyltransferase"/>
    <property type="match status" value="1"/>
</dbReference>
<comment type="similarity">
    <text evidence="2">Belongs to the MGMT family.</text>
</comment>
<dbReference type="InterPro" id="IPR001497">
    <property type="entry name" value="MethylDNA_cys_MeTrfase_AS"/>
</dbReference>
<evidence type="ECO:0000256" key="3">
    <source>
        <dbReference type="ARBA" id="ARBA00011918"/>
    </source>
</evidence>
<protein>
    <recommendedName>
        <fullName evidence="3">methylated-DNA--[protein]-cysteine S-methyltransferase</fullName>
        <ecNumber evidence="3">2.1.1.63</ecNumber>
    </recommendedName>
</protein>
<evidence type="ECO:0000256" key="8">
    <source>
        <dbReference type="ARBA" id="ARBA00049348"/>
    </source>
</evidence>
<gene>
    <name evidence="11" type="ORF">DC28_01550</name>
</gene>
<dbReference type="InterPro" id="IPR036388">
    <property type="entry name" value="WH-like_DNA-bd_sf"/>
</dbReference>
<dbReference type="EC" id="2.1.1.63" evidence="3"/>
<dbReference type="InterPro" id="IPR008332">
    <property type="entry name" value="MethylG_MeTrfase_N"/>
</dbReference>
<dbReference type="InterPro" id="IPR036217">
    <property type="entry name" value="MethylDNA_cys_MeTrfase_DNAb"/>
</dbReference>
<dbReference type="InterPro" id="IPR014048">
    <property type="entry name" value="MethylDNA_cys_MeTrfase_DNA-bd"/>
</dbReference>
<evidence type="ECO:0000256" key="1">
    <source>
        <dbReference type="ARBA" id="ARBA00001286"/>
    </source>
</evidence>
<dbReference type="AlphaFoldDB" id="A0A098R0H9"/>
<feature type="domain" description="Methylated-DNA-[protein]-cysteine S-methyltransferase DNA binding" evidence="9">
    <location>
        <begin position="77"/>
        <end position="166"/>
    </location>
</feature>
<dbReference type="SUPFAM" id="SSF46767">
    <property type="entry name" value="Methylated DNA-protein cysteine methyltransferase, C-terminal domain"/>
    <property type="match status" value="1"/>
</dbReference>
<dbReference type="Proteomes" id="UP000029692">
    <property type="component" value="Unassembled WGS sequence"/>
</dbReference>
<dbReference type="Pfam" id="PF02870">
    <property type="entry name" value="Methyltransf_1N"/>
    <property type="match status" value="1"/>
</dbReference>
<comment type="caution">
    <text evidence="11">The sequence shown here is derived from an EMBL/GenBank/DDBJ whole genome shotgun (WGS) entry which is preliminary data.</text>
</comment>
<evidence type="ECO:0000313" key="12">
    <source>
        <dbReference type="Proteomes" id="UP000029692"/>
    </source>
</evidence>
<dbReference type="EMBL" id="JNUP01000004">
    <property type="protein sequence ID" value="KGE73670.1"/>
    <property type="molecule type" value="Genomic_DNA"/>
</dbReference>
<dbReference type="GO" id="GO:0006281">
    <property type="term" value="P:DNA repair"/>
    <property type="evidence" value="ECO:0007669"/>
    <property type="project" value="UniProtKB-KW"/>
</dbReference>
<dbReference type="SUPFAM" id="SSF53155">
    <property type="entry name" value="Methylated DNA-protein cysteine methyltransferase domain"/>
    <property type="match status" value="1"/>
</dbReference>
<name>A0A098R0H9_9SPIO</name>
<sequence>MYWHSYSSPVGPLFIVVNREGTLIRLSYSAIHSDLFPGSHLEENKYACGDVAYQLEEYFKGTRQHFDIPLYLNQGTSFQQDVWQRLLKIPYGTTLTYGEVAQKVGRKQAPRAVGNAVGRNPIPIIVPCHRVLPKSGGLGSYTARSAPGADPDDGKKVKRYLLSIESADPANNPALALL</sequence>
<evidence type="ECO:0000259" key="10">
    <source>
        <dbReference type="Pfam" id="PF02870"/>
    </source>
</evidence>
<dbReference type="PROSITE" id="PS00374">
    <property type="entry name" value="MGMT"/>
    <property type="match status" value="1"/>
</dbReference>
<dbReference type="Gene3D" id="3.30.160.70">
    <property type="entry name" value="Methylated DNA-protein cysteine methyltransferase domain"/>
    <property type="match status" value="1"/>
</dbReference>
<dbReference type="GO" id="GO:0003908">
    <property type="term" value="F:methylated-DNA-[protein]-cysteine S-methyltransferase activity"/>
    <property type="evidence" value="ECO:0007669"/>
    <property type="project" value="UniProtKB-EC"/>
</dbReference>
<comment type="catalytic activity">
    <reaction evidence="1">
        <text>a 4-O-methyl-thymidine in DNA + L-cysteinyl-[protein] = a thymidine in DNA + S-methyl-L-cysteinyl-[protein]</text>
        <dbReference type="Rhea" id="RHEA:53428"/>
        <dbReference type="Rhea" id="RHEA-COMP:10131"/>
        <dbReference type="Rhea" id="RHEA-COMP:10132"/>
        <dbReference type="Rhea" id="RHEA-COMP:13555"/>
        <dbReference type="Rhea" id="RHEA-COMP:13556"/>
        <dbReference type="ChEBI" id="CHEBI:29950"/>
        <dbReference type="ChEBI" id="CHEBI:82612"/>
        <dbReference type="ChEBI" id="CHEBI:137386"/>
        <dbReference type="ChEBI" id="CHEBI:137387"/>
        <dbReference type="EC" id="2.1.1.63"/>
    </reaction>
</comment>
<keyword evidence="7" id="KW-0234">DNA repair</keyword>
<proteinExistence type="inferred from homology"/>
<keyword evidence="4" id="KW-0489">Methyltransferase</keyword>
<evidence type="ECO:0000313" key="11">
    <source>
        <dbReference type="EMBL" id="KGE73670.1"/>
    </source>
</evidence>
<accession>A0A098R0H9</accession>
<evidence type="ECO:0000256" key="7">
    <source>
        <dbReference type="ARBA" id="ARBA00023204"/>
    </source>
</evidence>
<dbReference type="Gene3D" id="1.10.10.10">
    <property type="entry name" value="Winged helix-like DNA-binding domain superfamily/Winged helix DNA-binding domain"/>
    <property type="match status" value="1"/>
</dbReference>
<dbReference type="eggNOG" id="COG0350">
    <property type="taxonomic scope" value="Bacteria"/>
</dbReference>
<dbReference type="InterPro" id="IPR036631">
    <property type="entry name" value="MGMT_N_sf"/>
</dbReference>
<evidence type="ECO:0000256" key="6">
    <source>
        <dbReference type="ARBA" id="ARBA00022763"/>
    </source>
</evidence>
<dbReference type="NCBIfam" id="TIGR00589">
    <property type="entry name" value="ogt"/>
    <property type="match status" value="1"/>
</dbReference>
<dbReference type="PANTHER" id="PTHR10815">
    <property type="entry name" value="METHYLATED-DNA--PROTEIN-CYSTEINE METHYLTRANSFERASE"/>
    <property type="match status" value="1"/>
</dbReference>
<keyword evidence="5" id="KW-0808">Transferase</keyword>